<keyword evidence="3" id="KW-1185">Reference proteome</keyword>
<evidence type="ECO:0000313" key="2">
    <source>
        <dbReference type="EMBL" id="CAD6205109.1"/>
    </source>
</evidence>
<accession>A0A811MDU5</accession>
<name>A0A811MDU5_9POAL</name>
<organism evidence="2 3">
    <name type="scientific">Miscanthus lutarioriparius</name>
    <dbReference type="NCBI Taxonomy" id="422564"/>
    <lineage>
        <taxon>Eukaryota</taxon>
        <taxon>Viridiplantae</taxon>
        <taxon>Streptophyta</taxon>
        <taxon>Embryophyta</taxon>
        <taxon>Tracheophyta</taxon>
        <taxon>Spermatophyta</taxon>
        <taxon>Magnoliopsida</taxon>
        <taxon>Liliopsida</taxon>
        <taxon>Poales</taxon>
        <taxon>Poaceae</taxon>
        <taxon>PACMAD clade</taxon>
        <taxon>Panicoideae</taxon>
        <taxon>Andropogonodae</taxon>
        <taxon>Andropogoneae</taxon>
        <taxon>Saccharinae</taxon>
        <taxon>Miscanthus</taxon>
    </lineage>
</organism>
<feature type="compositionally biased region" description="Low complexity" evidence="1">
    <location>
        <begin position="73"/>
        <end position="83"/>
    </location>
</feature>
<proteinExistence type="predicted"/>
<feature type="region of interest" description="Disordered" evidence="1">
    <location>
        <begin position="1"/>
        <end position="104"/>
    </location>
</feature>
<evidence type="ECO:0000256" key="1">
    <source>
        <dbReference type="SAM" id="MobiDB-lite"/>
    </source>
</evidence>
<comment type="caution">
    <text evidence="2">The sequence shown here is derived from an EMBL/GenBank/DDBJ whole genome shotgun (WGS) entry which is preliminary data.</text>
</comment>
<reference evidence="2" key="1">
    <citation type="submission" date="2020-10" db="EMBL/GenBank/DDBJ databases">
        <authorList>
            <person name="Han B."/>
            <person name="Lu T."/>
            <person name="Zhao Q."/>
            <person name="Huang X."/>
            <person name="Zhao Y."/>
        </authorList>
    </citation>
    <scope>NUCLEOTIDE SEQUENCE</scope>
</reference>
<sequence length="161" mass="17258">MSRPAASPLASFLRSTSPPPVPQPGAWRASRKKDGAAEQGRGDGRWRRHLAGFLGRKNRAQPTAHKRGRRRGSAGASHQRGGATRAVKPSTARMGVVPGQPNEAAEVRTTSAVASYQQGGAARAGDLRAYGKACPVCSRGINILQQFIPWAWHFQTNNIVK</sequence>
<dbReference type="Proteomes" id="UP000604825">
    <property type="component" value="Unassembled WGS sequence"/>
</dbReference>
<evidence type="ECO:0000313" key="3">
    <source>
        <dbReference type="Proteomes" id="UP000604825"/>
    </source>
</evidence>
<gene>
    <name evidence="2" type="ORF">NCGR_LOCUS2942</name>
</gene>
<feature type="compositionally biased region" description="Basic and acidic residues" evidence="1">
    <location>
        <begin position="32"/>
        <end position="45"/>
    </location>
</feature>
<protein>
    <submittedName>
        <fullName evidence="2">Uncharacterized protein</fullName>
    </submittedName>
</protein>
<feature type="compositionally biased region" description="Basic residues" evidence="1">
    <location>
        <begin position="46"/>
        <end position="72"/>
    </location>
</feature>
<dbReference type="EMBL" id="CAJGYO010000001">
    <property type="protein sequence ID" value="CAD6205109.1"/>
    <property type="molecule type" value="Genomic_DNA"/>
</dbReference>
<dbReference type="AlphaFoldDB" id="A0A811MDU5"/>